<feature type="compositionally biased region" description="Basic and acidic residues" evidence="1">
    <location>
        <begin position="151"/>
        <end position="165"/>
    </location>
</feature>
<organism evidence="2 3">
    <name type="scientific">Bosea spartocytisi</name>
    <dbReference type="NCBI Taxonomy" id="2773451"/>
    <lineage>
        <taxon>Bacteria</taxon>
        <taxon>Pseudomonadati</taxon>
        <taxon>Pseudomonadota</taxon>
        <taxon>Alphaproteobacteria</taxon>
        <taxon>Hyphomicrobiales</taxon>
        <taxon>Boseaceae</taxon>
        <taxon>Bosea</taxon>
    </lineage>
</organism>
<dbReference type="AlphaFoldDB" id="A0A927EER1"/>
<proteinExistence type="predicted"/>
<dbReference type="EMBL" id="JACXWY010000045">
    <property type="protein sequence ID" value="MBD3849578.1"/>
    <property type="molecule type" value="Genomic_DNA"/>
</dbReference>
<sequence>MTKPPRKQRLSVYLDPAVMNRLAEHAARRDHSRSLIAEAAIESFLSPDAAERQEAVITKRLDQLDRRMTRLERDVGIAVESLAVFIKFWVATTPALPEPAARAARAKAGERYEQFVTALGRRLAKGPKLRQEISEDVSMQSTQADVSMADRAQRPEAGPHDPKIE</sequence>
<evidence type="ECO:0000313" key="3">
    <source>
        <dbReference type="Proteomes" id="UP000619295"/>
    </source>
</evidence>
<reference evidence="2" key="1">
    <citation type="submission" date="2020-09" db="EMBL/GenBank/DDBJ databases">
        <title>Bosea spartocytisi sp. nov. a root nodule endophyte of Spartocytisus supranubius in the high mountain ecosystem fo the Teide National Park (Canary Islands, Spain).</title>
        <authorList>
            <person name="Pulido-Suarez L."/>
            <person name="Peix A."/>
            <person name="Igual J.M."/>
            <person name="Socas-Perez N."/>
            <person name="Velazquez E."/>
            <person name="Flores-Felix J.D."/>
            <person name="Leon-Barrios M."/>
        </authorList>
    </citation>
    <scope>NUCLEOTIDE SEQUENCE</scope>
    <source>
        <strain evidence="2">SSUT16</strain>
    </source>
</reference>
<dbReference type="GO" id="GO:0006355">
    <property type="term" value="P:regulation of DNA-templated transcription"/>
    <property type="evidence" value="ECO:0007669"/>
    <property type="project" value="InterPro"/>
</dbReference>
<evidence type="ECO:0000313" key="2">
    <source>
        <dbReference type="EMBL" id="MBD3849578.1"/>
    </source>
</evidence>
<gene>
    <name evidence="2" type="ORF">IED13_28100</name>
</gene>
<evidence type="ECO:0000256" key="1">
    <source>
        <dbReference type="SAM" id="MobiDB-lite"/>
    </source>
</evidence>
<keyword evidence="3" id="KW-1185">Reference proteome</keyword>
<protein>
    <submittedName>
        <fullName evidence="2">Ribbon-helix-helix protein, CopG family</fullName>
    </submittedName>
</protein>
<dbReference type="Proteomes" id="UP000619295">
    <property type="component" value="Unassembled WGS sequence"/>
</dbReference>
<feature type="region of interest" description="Disordered" evidence="1">
    <location>
        <begin position="124"/>
        <end position="165"/>
    </location>
</feature>
<accession>A0A927EER1</accession>
<dbReference type="RefSeq" id="WP_024343506.1">
    <property type="nucleotide sequence ID" value="NZ_JACXWY010000045.1"/>
</dbReference>
<name>A0A927EER1_9HYPH</name>
<comment type="caution">
    <text evidence="2">The sequence shown here is derived from an EMBL/GenBank/DDBJ whole genome shotgun (WGS) entry which is preliminary data.</text>
</comment>